<dbReference type="GO" id="GO:0005886">
    <property type="term" value="C:plasma membrane"/>
    <property type="evidence" value="ECO:0007669"/>
    <property type="project" value="UniProtKB-SubCell"/>
</dbReference>
<dbReference type="PRINTS" id="PR00953">
    <property type="entry name" value="TYPE3IMRPROT"/>
</dbReference>
<evidence type="ECO:0000256" key="2">
    <source>
        <dbReference type="ARBA" id="ARBA00009772"/>
    </source>
</evidence>
<dbReference type="GO" id="GO:0009425">
    <property type="term" value="C:bacterial-type flagellum basal body"/>
    <property type="evidence" value="ECO:0007669"/>
    <property type="project" value="UniProtKB-SubCell"/>
</dbReference>
<dbReference type="Pfam" id="PF01311">
    <property type="entry name" value="Bac_export_1"/>
    <property type="match status" value="1"/>
</dbReference>
<evidence type="ECO:0000256" key="10">
    <source>
        <dbReference type="RuleBase" id="RU362071"/>
    </source>
</evidence>
<keyword evidence="5 10" id="KW-0812">Transmembrane</keyword>
<evidence type="ECO:0000256" key="4">
    <source>
        <dbReference type="ARBA" id="ARBA00022475"/>
    </source>
</evidence>
<feature type="transmembrane region" description="Helical" evidence="10">
    <location>
        <begin position="170"/>
        <end position="198"/>
    </location>
</feature>
<evidence type="ECO:0000256" key="5">
    <source>
        <dbReference type="ARBA" id="ARBA00022692"/>
    </source>
</evidence>
<keyword evidence="11" id="KW-0966">Cell projection</keyword>
<dbReference type="OrthoDB" id="9807748at2"/>
<dbReference type="NCBIfam" id="TIGR01400">
    <property type="entry name" value="fliR"/>
    <property type="match status" value="1"/>
</dbReference>
<dbReference type="AlphaFoldDB" id="F0SZW0"/>
<proteinExistence type="inferred from homology"/>
<gene>
    <name evidence="11" type="ordered locus">Sgly_0608</name>
</gene>
<evidence type="ECO:0000313" key="11">
    <source>
        <dbReference type="EMBL" id="ADY54971.1"/>
    </source>
</evidence>
<keyword evidence="11" id="KW-0282">Flagellum</keyword>
<keyword evidence="8 10" id="KW-0975">Bacterial flagellum</keyword>
<comment type="subcellular location">
    <subcellularLocation>
        <location evidence="10">Cell membrane</location>
        <topology evidence="10">Multi-pass membrane protein</topology>
    </subcellularLocation>
    <subcellularLocation>
        <location evidence="10">Bacterial flagellum basal body</location>
    </subcellularLocation>
</comment>
<dbReference type="InterPro" id="IPR006303">
    <property type="entry name" value="FliR"/>
</dbReference>
<evidence type="ECO:0000256" key="6">
    <source>
        <dbReference type="ARBA" id="ARBA00022989"/>
    </source>
</evidence>
<reference evidence="12" key="2">
    <citation type="submission" date="2011-02" db="EMBL/GenBank/DDBJ databases">
        <title>The complete genome of Syntrophobotulus glycolicus DSM 8271.</title>
        <authorList>
            <person name="Lucas S."/>
            <person name="Copeland A."/>
            <person name="Lapidus A."/>
            <person name="Bruce D."/>
            <person name="Goodwin L."/>
            <person name="Pitluck S."/>
            <person name="Kyrpides N."/>
            <person name="Mavromatis K."/>
            <person name="Pagani I."/>
            <person name="Ivanova N."/>
            <person name="Mikhailova N."/>
            <person name="Chertkov O."/>
            <person name="Held B."/>
            <person name="Detter J.C."/>
            <person name="Tapia R."/>
            <person name="Han C."/>
            <person name="Land M."/>
            <person name="Hauser L."/>
            <person name="Markowitz V."/>
            <person name="Cheng J.-F."/>
            <person name="Hugenholtz P."/>
            <person name="Woyke T."/>
            <person name="Wu D."/>
            <person name="Spring S."/>
            <person name="Schroeder M."/>
            <person name="Brambilla E."/>
            <person name="Klenk H.-P."/>
            <person name="Eisen J.A."/>
        </authorList>
    </citation>
    <scope>NUCLEOTIDE SEQUENCE [LARGE SCALE GENOMIC DNA]</scope>
    <source>
        <strain evidence="12">DSM 8271 / FlGlyR</strain>
    </source>
</reference>
<feature type="transmembrane region" description="Helical" evidence="10">
    <location>
        <begin position="68"/>
        <end position="91"/>
    </location>
</feature>
<feature type="transmembrane region" description="Helical" evidence="10">
    <location>
        <begin position="210"/>
        <end position="232"/>
    </location>
</feature>
<dbReference type="PANTHER" id="PTHR30065">
    <property type="entry name" value="FLAGELLAR BIOSYNTHETIC PROTEIN FLIR"/>
    <property type="match status" value="1"/>
</dbReference>
<protein>
    <recommendedName>
        <fullName evidence="3 9">Flagellar biosynthetic protein FliR</fullName>
    </recommendedName>
</protein>
<keyword evidence="6 10" id="KW-1133">Transmembrane helix</keyword>
<dbReference type="InterPro" id="IPR002010">
    <property type="entry name" value="T3SS_IM_R"/>
</dbReference>
<evidence type="ECO:0000313" key="12">
    <source>
        <dbReference type="Proteomes" id="UP000007488"/>
    </source>
</evidence>
<dbReference type="HOGENOM" id="CLU_063626_2_3_9"/>
<accession>F0SZW0</accession>
<reference evidence="11 12" key="1">
    <citation type="journal article" date="2011" name="Stand. Genomic Sci.">
        <title>Complete genome sequence of Syntrophobotulus glycolicus type strain (FlGlyR).</title>
        <authorList>
            <person name="Han C."/>
            <person name="Mwirichia R."/>
            <person name="Chertkov O."/>
            <person name="Held B."/>
            <person name="Lapidus A."/>
            <person name="Nolan M."/>
            <person name="Lucas S."/>
            <person name="Hammon N."/>
            <person name="Deshpande S."/>
            <person name="Cheng J.F."/>
            <person name="Tapia R."/>
            <person name="Goodwin L."/>
            <person name="Pitluck S."/>
            <person name="Huntemann M."/>
            <person name="Liolios K."/>
            <person name="Ivanova N."/>
            <person name="Pagani I."/>
            <person name="Mavromatis K."/>
            <person name="Ovchinikova G."/>
            <person name="Pati A."/>
            <person name="Chen A."/>
            <person name="Palaniappan K."/>
            <person name="Land M."/>
            <person name="Hauser L."/>
            <person name="Brambilla E.M."/>
            <person name="Rohde M."/>
            <person name="Spring S."/>
            <person name="Sikorski J."/>
            <person name="Goker M."/>
            <person name="Woyke T."/>
            <person name="Bristow J."/>
            <person name="Eisen J.A."/>
            <person name="Markowitz V."/>
            <person name="Hugenholtz P."/>
            <person name="Kyrpides N.C."/>
            <person name="Klenk H.P."/>
            <person name="Detter J.C."/>
        </authorList>
    </citation>
    <scope>NUCLEOTIDE SEQUENCE [LARGE SCALE GENOMIC DNA]</scope>
    <source>
        <strain evidence="12">DSM 8271 / FlGlyR</strain>
    </source>
</reference>
<dbReference type="EMBL" id="CP002547">
    <property type="protein sequence ID" value="ADY54971.1"/>
    <property type="molecule type" value="Genomic_DNA"/>
</dbReference>
<feature type="transmembrane region" description="Helical" evidence="10">
    <location>
        <begin position="128"/>
        <end position="150"/>
    </location>
</feature>
<comment type="similarity">
    <text evidence="2 10">Belongs to the FliR/MopE/SpaR family.</text>
</comment>
<organism evidence="11 12">
    <name type="scientific">Syntrophobotulus glycolicus (strain DSM 8271 / FlGlyR)</name>
    <dbReference type="NCBI Taxonomy" id="645991"/>
    <lineage>
        <taxon>Bacteria</taxon>
        <taxon>Bacillati</taxon>
        <taxon>Bacillota</taxon>
        <taxon>Clostridia</taxon>
        <taxon>Eubacteriales</taxon>
        <taxon>Desulfitobacteriaceae</taxon>
        <taxon>Syntrophobotulus</taxon>
    </lineage>
</organism>
<dbReference type="KEGG" id="sgy:Sgly_0608"/>
<evidence type="ECO:0000256" key="1">
    <source>
        <dbReference type="ARBA" id="ARBA00002578"/>
    </source>
</evidence>
<feature type="transmembrane region" description="Helical" evidence="10">
    <location>
        <begin position="6"/>
        <end position="27"/>
    </location>
</feature>
<dbReference type="GO" id="GO:0006605">
    <property type="term" value="P:protein targeting"/>
    <property type="evidence" value="ECO:0007669"/>
    <property type="project" value="UniProtKB-UniRule"/>
</dbReference>
<comment type="function">
    <text evidence="1 10">Role in flagellar biosynthesis.</text>
</comment>
<dbReference type="Proteomes" id="UP000007488">
    <property type="component" value="Chromosome"/>
</dbReference>
<sequence length="259" mass="28178">MKLAELLQWNLTLFLLIFCRWAGMVMIAPVFGARGVPNLVKLGLAMALSVVLYPTVLSMTVQVPVDTLLYIGLIIKEVTVGLVIGLVINLLTSVMQTAGELIDYQIGFTLGNTIDPINGMQSPMTGNFLMVLTTMLLLAINAHHLIIAAMVKSYSYIPVNTGILPKGMTFYIQIVGQVIALGAQIAMPIFGALFLADVGVGLLSKTVPQLNIFSVIFPVKIIFGLTLLFLSIPYLGSTVSNLTDIVMNWVFQLYRGWTP</sequence>
<evidence type="ECO:0000256" key="8">
    <source>
        <dbReference type="ARBA" id="ARBA00023143"/>
    </source>
</evidence>
<evidence type="ECO:0000256" key="9">
    <source>
        <dbReference type="NCBIfam" id="TIGR01400"/>
    </source>
</evidence>
<evidence type="ECO:0000256" key="3">
    <source>
        <dbReference type="ARBA" id="ARBA00021717"/>
    </source>
</evidence>
<dbReference type="PANTHER" id="PTHR30065:SF1">
    <property type="entry name" value="SURFACE PRESENTATION OF ANTIGENS PROTEIN SPAR"/>
    <property type="match status" value="1"/>
</dbReference>
<evidence type="ECO:0000256" key="7">
    <source>
        <dbReference type="ARBA" id="ARBA00023136"/>
    </source>
</evidence>
<dbReference type="eggNOG" id="COG1684">
    <property type="taxonomic scope" value="Bacteria"/>
</dbReference>
<keyword evidence="7 10" id="KW-0472">Membrane</keyword>
<name>F0SZW0_SYNGF</name>
<dbReference type="RefSeq" id="WP_013623842.1">
    <property type="nucleotide sequence ID" value="NC_015172.1"/>
</dbReference>
<keyword evidence="11" id="KW-0969">Cilium</keyword>
<keyword evidence="12" id="KW-1185">Reference proteome</keyword>
<feature type="transmembrane region" description="Helical" evidence="10">
    <location>
        <begin position="39"/>
        <end position="56"/>
    </location>
</feature>
<dbReference type="GO" id="GO:0044780">
    <property type="term" value="P:bacterial-type flagellum assembly"/>
    <property type="evidence" value="ECO:0007669"/>
    <property type="project" value="UniProtKB-UniRule"/>
</dbReference>
<dbReference type="STRING" id="645991.Sgly_0608"/>
<keyword evidence="4 10" id="KW-1003">Cell membrane</keyword>